<keyword evidence="3" id="KW-0378">Hydrolase</keyword>
<feature type="transmembrane region" description="Helical" evidence="5">
    <location>
        <begin position="427"/>
        <end position="444"/>
    </location>
</feature>
<keyword evidence="7" id="KW-1185">Reference proteome</keyword>
<dbReference type="PANTHER" id="PTHR22835">
    <property type="entry name" value="ZINC FINGER FYVE DOMAIN CONTAINING PROTEIN"/>
    <property type="match status" value="1"/>
</dbReference>
<keyword evidence="4" id="KW-0325">Glycoprotein</keyword>
<dbReference type="PANTHER" id="PTHR22835:SF683">
    <property type="entry name" value="OS05G0506800 PROTEIN"/>
    <property type="match status" value="1"/>
</dbReference>
<dbReference type="GO" id="GO:0016787">
    <property type="term" value="F:hydrolase activity"/>
    <property type="evidence" value="ECO:0007669"/>
    <property type="project" value="UniProtKB-KW"/>
</dbReference>
<sequence>MWVANALSHHYFLVASMKGNMSKPSYSSMLKIICFYLVIQFGTTFSQNPTCPFDYLYHFGDGVTDIGNSIHVQPKKTIPAGRPPYGRTFPGYPTGRWSDGLIDFDYTSEDFGLPNIVPYLTMNTTTPESYDGVIFSVARSPVLDRKFFESRNIVIPDYAVPLKGQLAWFKKHLKTVCTSESDCADWIGKALVLMGDIEGNDIGYALTQGKSIEEVRKYVPEIVKAIIDAARETINLGAKRMIIPGNGPLGCSPYILTALETKDPTAYDELGCLKSVNDFTIWKNSYLQNAITDLSNEFPNVQILFGPMYDGVRILITNASVIGPNGNKALKSCCGIGGKYNYNPKRFCGDKGVPVCKDPNEHIFWDGLHFTQQTHWEIEDMLVRPALVALNCTPLISDEVKITRSRSYNIANFSQGSLSKFQITQRIFVSLFFIGGSVLVCYYTRVGRYMQITLAKYYKQSLMRKSE</sequence>
<evidence type="ECO:0000256" key="3">
    <source>
        <dbReference type="ARBA" id="ARBA00022801"/>
    </source>
</evidence>
<evidence type="ECO:0000256" key="5">
    <source>
        <dbReference type="SAM" id="Phobius"/>
    </source>
</evidence>
<gene>
    <name evidence="6" type="ORF">CASFOL_022126</name>
</gene>
<organism evidence="6 7">
    <name type="scientific">Castilleja foliolosa</name>
    <dbReference type="NCBI Taxonomy" id="1961234"/>
    <lineage>
        <taxon>Eukaryota</taxon>
        <taxon>Viridiplantae</taxon>
        <taxon>Streptophyta</taxon>
        <taxon>Embryophyta</taxon>
        <taxon>Tracheophyta</taxon>
        <taxon>Spermatophyta</taxon>
        <taxon>Magnoliopsida</taxon>
        <taxon>eudicotyledons</taxon>
        <taxon>Gunneridae</taxon>
        <taxon>Pentapetalae</taxon>
        <taxon>asterids</taxon>
        <taxon>lamiids</taxon>
        <taxon>Lamiales</taxon>
        <taxon>Orobanchaceae</taxon>
        <taxon>Pedicularideae</taxon>
        <taxon>Castillejinae</taxon>
        <taxon>Castilleja</taxon>
    </lineage>
</organism>
<evidence type="ECO:0000313" key="7">
    <source>
        <dbReference type="Proteomes" id="UP001632038"/>
    </source>
</evidence>
<proteinExistence type="inferred from homology"/>
<dbReference type="Proteomes" id="UP001632038">
    <property type="component" value="Unassembled WGS sequence"/>
</dbReference>
<name>A0ABD3D2N4_9LAMI</name>
<dbReference type="CDD" id="cd01837">
    <property type="entry name" value="SGNH_plant_lipase_like"/>
    <property type="match status" value="1"/>
</dbReference>
<keyword evidence="5" id="KW-0472">Membrane</keyword>
<keyword evidence="2" id="KW-0732">Signal</keyword>
<dbReference type="EMBL" id="JAVIJP010000028">
    <property type="protein sequence ID" value="KAL3635072.1"/>
    <property type="molecule type" value="Genomic_DNA"/>
</dbReference>
<dbReference type="InterPro" id="IPR035669">
    <property type="entry name" value="SGNH_plant_lipase-like"/>
</dbReference>
<evidence type="ECO:0000313" key="6">
    <source>
        <dbReference type="EMBL" id="KAL3635072.1"/>
    </source>
</evidence>
<dbReference type="InterPro" id="IPR036514">
    <property type="entry name" value="SGNH_hydro_sf"/>
</dbReference>
<accession>A0ABD3D2N4</accession>
<evidence type="ECO:0000256" key="4">
    <source>
        <dbReference type="ARBA" id="ARBA00023180"/>
    </source>
</evidence>
<keyword evidence="5" id="KW-0812">Transmembrane</keyword>
<comment type="similarity">
    <text evidence="1">Belongs to the 'GDSL' lipolytic enzyme family.</text>
</comment>
<reference evidence="7" key="1">
    <citation type="journal article" date="2024" name="IScience">
        <title>Strigolactones Initiate the Formation of Haustorium-like Structures in Castilleja.</title>
        <authorList>
            <person name="Buerger M."/>
            <person name="Peterson D."/>
            <person name="Chory J."/>
        </authorList>
    </citation>
    <scope>NUCLEOTIDE SEQUENCE [LARGE SCALE GENOMIC DNA]</scope>
</reference>
<protein>
    <submittedName>
        <fullName evidence="6">Uncharacterized protein</fullName>
    </submittedName>
</protein>
<comment type="caution">
    <text evidence="6">The sequence shown here is derived from an EMBL/GenBank/DDBJ whole genome shotgun (WGS) entry which is preliminary data.</text>
</comment>
<evidence type="ECO:0000256" key="1">
    <source>
        <dbReference type="ARBA" id="ARBA00008668"/>
    </source>
</evidence>
<dbReference type="Pfam" id="PF00657">
    <property type="entry name" value="Lipase_GDSL"/>
    <property type="match status" value="1"/>
</dbReference>
<keyword evidence="5" id="KW-1133">Transmembrane helix</keyword>
<dbReference type="AlphaFoldDB" id="A0ABD3D2N4"/>
<dbReference type="Gene3D" id="3.40.50.1110">
    <property type="entry name" value="SGNH hydrolase"/>
    <property type="match status" value="1"/>
</dbReference>
<evidence type="ECO:0000256" key="2">
    <source>
        <dbReference type="ARBA" id="ARBA00022729"/>
    </source>
</evidence>
<dbReference type="InterPro" id="IPR001087">
    <property type="entry name" value="GDSL"/>
</dbReference>